<evidence type="ECO:0000313" key="5">
    <source>
        <dbReference type="EMBL" id="MFB9626514.1"/>
    </source>
</evidence>
<comment type="caution">
    <text evidence="5">The sequence shown here is derived from an EMBL/GenBank/DDBJ whole genome shotgun (WGS) entry which is preliminary data.</text>
</comment>
<evidence type="ECO:0000256" key="2">
    <source>
        <dbReference type="ARBA" id="ARBA00023125"/>
    </source>
</evidence>
<keyword evidence="1" id="KW-0805">Transcription regulation</keyword>
<dbReference type="InterPro" id="IPR036388">
    <property type="entry name" value="WH-like_DNA-bd_sf"/>
</dbReference>
<dbReference type="Pfam" id="PF12840">
    <property type="entry name" value="HTH_20"/>
    <property type="match status" value="1"/>
</dbReference>
<accession>A0ABV5S6A8</accession>
<dbReference type="SMART" id="SM00418">
    <property type="entry name" value="HTH_ARSR"/>
    <property type="match status" value="1"/>
</dbReference>
<evidence type="ECO:0000256" key="3">
    <source>
        <dbReference type="ARBA" id="ARBA00023163"/>
    </source>
</evidence>
<organism evidence="5 6">
    <name type="scientific">Nonomuraea helvata</name>
    <dbReference type="NCBI Taxonomy" id="37484"/>
    <lineage>
        <taxon>Bacteria</taxon>
        <taxon>Bacillati</taxon>
        <taxon>Actinomycetota</taxon>
        <taxon>Actinomycetes</taxon>
        <taxon>Streptosporangiales</taxon>
        <taxon>Streptosporangiaceae</taxon>
        <taxon>Nonomuraea</taxon>
    </lineage>
</organism>
<name>A0ABV5S6A8_9ACTN</name>
<dbReference type="Gene3D" id="1.10.10.10">
    <property type="entry name" value="Winged helix-like DNA-binding domain superfamily/Winged helix DNA-binding domain"/>
    <property type="match status" value="1"/>
</dbReference>
<dbReference type="InterPro" id="IPR011991">
    <property type="entry name" value="ArsR-like_HTH"/>
</dbReference>
<feature type="domain" description="HTH arsR-type" evidence="4">
    <location>
        <begin position="12"/>
        <end position="159"/>
    </location>
</feature>
<protein>
    <submittedName>
        <fullName evidence="5">Winged helix-turn-helix domain-containing protein</fullName>
    </submittedName>
</protein>
<gene>
    <name evidence="5" type="ORF">ACFFSA_25800</name>
</gene>
<evidence type="ECO:0000259" key="4">
    <source>
        <dbReference type="SMART" id="SM00418"/>
    </source>
</evidence>
<dbReference type="RefSeq" id="WP_345001062.1">
    <property type="nucleotide sequence ID" value="NZ_BAAAXV010000009.1"/>
</dbReference>
<dbReference type="InterPro" id="IPR001845">
    <property type="entry name" value="HTH_ArsR_DNA-bd_dom"/>
</dbReference>
<dbReference type="PANTHER" id="PTHR33154:SF15">
    <property type="entry name" value="REGULATORY PROTEIN ARSR"/>
    <property type="match status" value="1"/>
</dbReference>
<dbReference type="SUPFAM" id="SSF46785">
    <property type="entry name" value="Winged helix' DNA-binding domain"/>
    <property type="match status" value="1"/>
</dbReference>
<dbReference type="PANTHER" id="PTHR33154">
    <property type="entry name" value="TRANSCRIPTIONAL REGULATOR, ARSR FAMILY"/>
    <property type="match status" value="1"/>
</dbReference>
<reference evidence="5 6" key="1">
    <citation type="submission" date="2024-09" db="EMBL/GenBank/DDBJ databases">
        <authorList>
            <person name="Sun Q."/>
            <person name="Mori K."/>
        </authorList>
    </citation>
    <scope>NUCLEOTIDE SEQUENCE [LARGE SCALE GENOMIC DNA]</scope>
    <source>
        <strain evidence="5 6">JCM 3143</strain>
    </source>
</reference>
<keyword evidence="6" id="KW-1185">Reference proteome</keyword>
<dbReference type="InterPro" id="IPR036390">
    <property type="entry name" value="WH_DNA-bd_sf"/>
</dbReference>
<evidence type="ECO:0000313" key="6">
    <source>
        <dbReference type="Proteomes" id="UP001589532"/>
    </source>
</evidence>
<evidence type="ECO:0000256" key="1">
    <source>
        <dbReference type="ARBA" id="ARBA00023015"/>
    </source>
</evidence>
<dbReference type="InterPro" id="IPR051081">
    <property type="entry name" value="HTH_MetalResp_TranReg"/>
</dbReference>
<keyword evidence="2" id="KW-0238">DNA-binding</keyword>
<proteinExistence type="predicted"/>
<sequence>MPDDQSGILDSRVLAAMAHPVRRRLLDLLKLDGPATASTLSEQTGEAVGNVSHHLRALAAAGLIEEAPELARDRRERWWRRTTPTLCWSSADFAGDAAGEAVARAVESLNLERQTGHVRRWADQPQSEQERWPLGPFSTEAWIRVTDEELAEYAAEIKAVMNKWAERELPDDGRERATVFTFARAVPGRP</sequence>
<keyword evidence="3" id="KW-0804">Transcription</keyword>
<dbReference type="EMBL" id="JBHMBW010000023">
    <property type="protein sequence ID" value="MFB9626514.1"/>
    <property type="molecule type" value="Genomic_DNA"/>
</dbReference>
<dbReference type="CDD" id="cd00090">
    <property type="entry name" value="HTH_ARSR"/>
    <property type="match status" value="1"/>
</dbReference>
<dbReference type="Proteomes" id="UP001589532">
    <property type="component" value="Unassembled WGS sequence"/>
</dbReference>